<protein>
    <submittedName>
        <fullName evidence="1">Uncharacterized protein</fullName>
    </submittedName>
</protein>
<dbReference type="AlphaFoldDB" id="A0A8J6T6V2"/>
<evidence type="ECO:0000313" key="1">
    <source>
        <dbReference type="EMBL" id="MBC8176259.1"/>
    </source>
</evidence>
<organism evidence="1 2">
    <name type="scientific">Candidatus Desulfacyla euxinica</name>
    <dbReference type="NCBI Taxonomy" id="2841693"/>
    <lineage>
        <taxon>Bacteria</taxon>
        <taxon>Deltaproteobacteria</taxon>
        <taxon>Candidatus Desulfacyla</taxon>
    </lineage>
</organism>
<gene>
    <name evidence="1" type="ORF">H8E19_02555</name>
</gene>
<name>A0A8J6T6V2_9DELT</name>
<sequence>MNLNIFSPIKRVKKRGKAKDEFDKIIDIIEKFAPKEHLSEREAFYYNYSMMGQYKRPLLGLLETASQISLLKSDQGAHARKLFSRLKAFYDINGRLTMAQAVEDVSLVRRFRKFFTLFYGRKDLSGDDIREWLGNM</sequence>
<evidence type="ECO:0000313" key="2">
    <source>
        <dbReference type="Proteomes" id="UP000650524"/>
    </source>
</evidence>
<dbReference type="Proteomes" id="UP000650524">
    <property type="component" value="Unassembled WGS sequence"/>
</dbReference>
<reference evidence="1 2" key="1">
    <citation type="submission" date="2020-08" db="EMBL/GenBank/DDBJ databases">
        <title>Bridging the membrane lipid divide: bacteria of the FCB group superphylum have the potential to synthesize archaeal ether lipids.</title>
        <authorList>
            <person name="Villanueva L."/>
            <person name="Von Meijenfeldt F.A.B."/>
            <person name="Westbye A.B."/>
            <person name="Yadav S."/>
            <person name="Hopmans E.C."/>
            <person name="Dutilh B.E."/>
            <person name="Sinninghe Damste J.S."/>
        </authorList>
    </citation>
    <scope>NUCLEOTIDE SEQUENCE [LARGE SCALE GENOMIC DNA]</scope>
    <source>
        <strain evidence="1">NIOZ-UU27</strain>
    </source>
</reference>
<accession>A0A8J6T6V2</accession>
<proteinExistence type="predicted"/>
<comment type="caution">
    <text evidence="1">The sequence shown here is derived from an EMBL/GenBank/DDBJ whole genome shotgun (WGS) entry which is preliminary data.</text>
</comment>
<dbReference type="EMBL" id="JACNJD010000120">
    <property type="protein sequence ID" value="MBC8176259.1"/>
    <property type="molecule type" value="Genomic_DNA"/>
</dbReference>